<evidence type="ECO:0000259" key="2">
    <source>
        <dbReference type="Pfam" id="PF06722"/>
    </source>
</evidence>
<dbReference type="AlphaFoldDB" id="A0A4Y5YZD9"/>
<dbReference type="Pfam" id="PF03033">
    <property type="entry name" value="Glyco_transf_28"/>
    <property type="match status" value="1"/>
</dbReference>
<dbReference type="Pfam" id="PF06722">
    <property type="entry name" value="EryCIII-like_C"/>
    <property type="match status" value="1"/>
</dbReference>
<name>A0A4Y5YZD9_9GAMM</name>
<evidence type="ECO:0000313" key="3">
    <source>
        <dbReference type="EMBL" id="QDE38291.1"/>
    </source>
</evidence>
<keyword evidence="3" id="KW-0808">Transferase</keyword>
<organism evidence="3 4">
    <name type="scientific">Luteibacter pinisoli</name>
    <dbReference type="NCBI Taxonomy" id="2589080"/>
    <lineage>
        <taxon>Bacteria</taxon>
        <taxon>Pseudomonadati</taxon>
        <taxon>Pseudomonadota</taxon>
        <taxon>Gammaproteobacteria</taxon>
        <taxon>Lysobacterales</taxon>
        <taxon>Rhodanobacteraceae</taxon>
        <taxon>Luteibacter</taxon>
    </lineage>
</organism>
<reference evidence="3 4" key="1">
    <citation type="submission" date="2019-06" db="EMBL/GenBank/DDBJ databases">
        <title>A complete genome sequence for Luteibacter pinisoli MAH-14.</title>
        <authorList>
            <person name="Baltrus D.A."/>
        </authorList>
    </citation>
    <scope>NUCLEOTIDE SEQUENCE [LARGE SCALE GENOMIC DNA]</scope>
    <source>
        <strain evidence="3 4">MAH-14</strain>
    </source>
</reference>
<dbReference type="EMBL" id="CP041046">
    <property type="protein sequence ID" value="QDE38291.1"/>
    <property type="molecule type" value="Genomic_DNA"/>
</dbReference>
<gene>
    <name evidence="3" type="ORF">FIV34_03275</name>
</gene>
<sequence length="437" mass="46050">MGDRDARKAGVTERHIVLATVGSQGDLFPFLAVGRELVARGHRVTVGAHAIHRDAVLDAGLDFVMASGIAEPEDKAAFAARAFHPWRGPRFVVRDLAAADVAASYHALKTFCSAADAVVTTTLAFAGQMLGETLPVAWLSAVLSPSVFLSPFDPPATGIAPLDAWLRASPGRGRLLVRSVEGLTRPWTAPVRDFRRQLGLAPVGAGGDPFHRGQHGRDGVLALYSPVLGGLPPDAPANTVLTGQCRYLPGADALEPSLRSWLDAGAPPIVFTLGSAAVHAGADFLRESIAAARQLGRRAVVLTGSPALRERLALQGDDILAVDYASHGALFARAAAVVHHGGIGTTHEALRAGRPSLVVPHGFDQPDNAARVRRLGAGDVLPATRYRADRATAKLAVLLESSTIRSRTGDVARQLHEEHGARVAADTIEAAIERRRP</sequence>
<dbReference type="OrthoDB" id="9805366at2"/>
<dbReference type="Gene3D" id="3.40.50.2000">
    <property type="entry name" value="Glycogen Phosphorylase B"/>
    <property type="match status" value="2"/>
</dbReference>
<feature type="domain" description="Erythromycin biosynthesis protein CIII-like C-terminal" evidence="2">
    <location>
        <begin position="307"/>
        <end position="413"/>
    </location>
</feature>
<dbReference type="InterPro" id="IPR004276">
    <property type="entry name" value="GlycoTrans_28_N"/>
</dbReference>
<evidence type="ECO:0000313" key="4">
    <source>
        <dbReference type="Proteomes" id="UP000316093"/>
    </source>
</evidence>
<keyword evidence="4" id="KW-1185">Reference proteome</keyword>
<dbReference type="PANTHER" id="PTHR48050:SF13">
    <property type="entry name" value="STEROL 3-BETA-GLUCOSYLTRANSFERASE UGT80A2"/>
    <property type="match status" value="1"/>
</dbReference>
<evidence type="ECO:0000259" key="1">
    <source>
        <dbReference type="Pfam" id="PF03033"/>
    </source>
</evidence>
<protein>
    <submittedName>
        <fullName evidence="3">Glycosyltransferase family 1 protein</fullName>
    </submittedName>
</protein>
<dbReference type="InterPro" id="IPR050426">
    <property type="entry name" value="Glycosyltransferase_28"/>
</dbReference>
<dbReference type="KEGG" id="lpy:FIV34_03275"/>
<dbReference type="GO" id="GO:0033072">
    <property type="term" value="P:vancomycin biosynthetic process"/>
    <property type="evidence" value="ECO:0007669"/>
    <property type="project" value="UniProtKB-ARBA"/>
</dbReference>
<dbReference type="CDD" id="cd03784">
    <property type="entry name" value="GT1_Gtf-like"/>
    <property type="match status" value="1"/>
</dbReference>
<dbReference type="GO" id="GO:0005975">
    <property type="term" value="P:carbohydrate metabolic process"/>
    <property type="evidence" value="ECO:0007669"/>
    <property type="project" value="InterPro"/>
</dbReference>
<dbReference type="PANTHER" id="PTHR48050">
    <property type="entry name" value="STEROL 3-BETA-GLUCOSYLTRANSFERASE"/>
    <property type="match status" value="1"/>
</dbReference>
<feature type="domain" description="Glycosyltransferase family 28 N-terminal" evidence="1">
    <location>
        <begin position="16"/>
        <end position="144"/>
    </location>
</feature>
<dbReference type="InterPro" id="IPR002213">
    <property type="entry name" value="UDP_glucos_trans"/>
</dbReference>
<dbReference type="GO" id="GO:0016758">
    <property type="term" value="F:hexosyltransferase activity"/>
    <property type="evidence" value="ECO:0007669"/>
    <property type="project" value="InterPro"/>
</dbReference>
<proteinExistence type="predicted"/>
<dbReference type="GO" id="GO:0008194">
    <property type="term" value="F:UDP-glycosyltransferase activity"/>
    <property type="evidence" value="ECO:0007669"/>
    <property type="project" value="InterPro"/>
</dbReference>
<dbReference type="Proteomes" id="UP000316093">
    <property type="component" value="Chromosome"/>
</dbReference>
<accession>A0A4Y5YZD9</accession>
<dbReference type="InterPro" id="IPR010610">
    <property type="entry name" value="EryCIII-like_C"/>
</dbReference>
<dbReference type="SUPFAM" id="SSF53756">
    <property type="entry name" value="UDP-Glycosyltransferase/glycogen phosphorylase"/>
    <property type="match status" value="1"/>
</dbReference>